<dbReference type="Proteomes" id="UP000193689">
    <property type="component" value="Unassembled WGS sequence"/>
</dbReference>
<accession>A0A1Y2DXC2</accession>
<dbReference type="RefSeq" id="XP_040715263.1">
    <property type="nucleotide sequence ID" value="XM_040862970.1"/>
</dbReference>
<dbReference type="OrthoDB" id="5230873at2759"/>
<feature type="signal peptide" evidence="1">
    <location>
        <begin position="1"/>
        <end position="19"/>
    </location>
</feature>
<name>A0A1Y2DXC2_9PEZI</name>
<sequence>MHFRQILSSVALLAVGASAAPQNKRDVETNVTIYAWGTGLSGLPVFAGTDGIAYMAASPPANLSALTWDIDITGTAPWNVTMAENSTSSSVNTTNSRSFFIVSSSDAYAPCGFVPKNGSMPEGGQTAGFIKWGSDVMVKNGSTYTSQFWAQSTSDEGIWSLMWNSDGSSQDNAIPVLLKTTAPVDTTS</sequence>
<keyword evidence="3" id="KW-1185">Reference proteome</keyword>
<feature type="chain" id="PRO_5013299531" description="Cytochrome P450" evidence="1">
    <location>
        <begin position="20"/>
        <end position="188"/>
    </location>
</feature>
<evidence type="ECO:0000313" key="3">
    <source>
        <dbReference type="Proteomes" id="UP000193689"/>
    </source>
</evidence>
<organism evidence="2 3">
    <name type="scientific">Pseudomassariella vexata</name>
    <dbReference type="NCBI Taxonomy" id="1141098"/>
    <lineage>
        <taxon>Eukaryota</taxon>
        <taxon>Fungi</taxon>
        <taxon>Dikarya</taxon>
        <taxon>Ascomycota</taxon>
        <taxon>Pezizomycotina</taxon>
        <taxon>Sordariomycetes</taxon>
        <taxon>Xylariomycetidae</taxon>
        <taxon>Amphisphaeriales</taxon>
        <taxon>Pseudomassariaceae</taxon>
        <taxon>Pseudomassariella</taxon>
    </lineage>
</organism>
<dbReference type="AlphaFoldDB" id="A0A1Y2DXC2"/>
<dbReference type="GeneID" id="63779182"/>
<reference evidence="2 3" key="1">
    <citation type="submission" date="2016-07" db="EMBL/GenBank/DDBJ databases">
        <title>Pervasive Adenine N6-methylation of Active Genes in Fungi.</title>
        <authorList>
            <consortium name="DOE Joint Genome Institute"/>
            <person name="Mondo S.J."/>
            <person name="Dannebaum R.O."/>
            <person name="Kuo R.C."/>
            <person name="Labutti K."/>
            <person name="Haridas S."/>
            <person name="Kuo A."/>
            <person name="Salamov A."/>
            <person name="Ahrendt S.R."/>
            <person name="Lipzen A."/>
            <person name="Sullivan W."/>
            <person name="Andreopoulos W.B."/>
            <person name="Clum A."/>
            <person name="Lindquist E."/>
            <person name="Daum C."/>
            <person name="Ramamoorthy G.K."/>
            <person name="Gryganskyi A."/>
            <person name="Culley D."/>
            <person name="Magnuson J.K."/>
            <person name="James T.Y."/>
            <person name="O'Malley M.A."/>
            <person name="Stajich J.E."/>
            <person name="Spatafora J.W."/>
            <person name="Visel A."/>
            <person name="Grigoriev I.V."/>
        </authorList>
    </citation>
    <scope>NUCLEOTIDE SEQUENCE [LARGE SCALE GENOMIC DNA]</scope>
    <source>
        <strain evidence="2 3">CBS 129021</strain>
    </source>
</reference>
<dbReference type="InParanoid" id="A0A1Y2DXC2"/>
<dbReference type="EMBL" id="MCFJ01000007">
    <property type="protein sequence ID" value="ORY63849.1"/>
    <property type="molecule type" value="Genomic_DNA"/>
</dbReference>
<keyword evidence="1" id="KW-0732">Signal</keyword>
<evidence type="ECO:0000313" key="2">
    <source>
        <dbReference type="EMBL" id="ORY63849.1"/>
    </source>
</evidence>
<proteinExistence type="predicted"/>
<protein>
    <recommendedName>
        <fullName evidence="4">Cytochrome P450</fullName>
    </recommendedName>
</protein>
<evidence type="ECO:0008006" key="4">
    <source>
        <dbReference type="Google" id="ProtNLM"/>
    </source>
</evidence>
<evidence type="ECO:0000256" key="1">
    <source>
        <dbReference type="SAM" id="SignalP"/>
    </source>
</evidence>
<comment type="caution">
    <text evidence="2">The sequence shown here is derived from an EMBL/GenBank/DDBJ whole genome shotgun (WGS) entry which is preliminary data.</text>
</comment>
<gene>
    <name evidence="2" type="ORF">BCR38DRAFT_474443</name>
</gene>